<dbReference type="Proteomes" id="UP000594892">
    <property type="component" value="Chromosome 1"/>
</dbReference>
<feature type="compositionally biased region" description="Polar residues" evidence="1">
    <location>
        <begin position="1"/>
        <end position="11"/>
    </location>
</feature>
<keyword evidence="5" id="KW-1185">Reference proteome</keyword>
<proteinExistence type="predicted"/>
<dbReference type="GeneID" id="45699041"/>
<protein>
    <submittedName>
        <fullName evidence="2">Uncharacterized protein</fullName>
    </submittedName>
</protein>
<dbReference type="RefSeq" id="WP_124837411.1">
    <property type="nucleotide sequence ID" value="NZ_CP021075.1"/>
</dbReference>
<gene>
    <name evidence="2" type="ORF">I6H06_02150</name>
    <name evidence="3" type="ORF">NFI99_02655</name>
</gene>
<evidence type="ECO:0000313" key="4">
    <source>
        <dbReference type="Proteomes" id="UP000594892"/>
    </source>
</evidence>
<evidence type="ECO:0000313" key="5">
    <source>
        <dbReference type="Proteomes" id="UP001056386"/>
    </source>
</evidence>
<organism evidence="2 4">
    <name type="scientific">Burkholderia glumae</name>
    <name type="common">Pseudomonas glumae</name>
    <dbReference type="NCBI Taxonomy" id="337"/>
    <lineage>
        <taxon>Bacteria</taxon>
        <taxon>Pseudomonadati</taxon>
        <taxon>Pseudomonadota</taxon>
        <taxon>Betaproteobacteria</taxon>
        <taxon>Burkholderiales</taxon>
        <taxon>Burkholderiaceae</taxon>
        <taxon>Burkholderia</taxon>
    </lineage>
</organism>
<evidence type="ECO:0000313" key="2">
    <source>
        <dbReference type="EMBL" id="QPQ90579.1"/>
    </source>
</evidence>
<dbReference type="EMBL" id="CP099583">
    <property type="protein sequence ID" value="USS43391.1"/>
    <property type="molecule type" value="Genomic_DNA"/>
</dbReference>
<dbReference type="EMBL" id="CP065600">
    <property type="protein sequence ID" value="QPQ90579.1"/>
    <property type="molecule type" value="Genomic_DNA"/>
</dbReference>
<evidence type="ECO:0000313" key="3">
    <source>
        <dbReference type="EMBL" id="USS43391.1"/>
    </source>
</evidence>
<reference evidence="3" key="2">
    <citation type="submission" date="2022-06" db="EMBL/GenBank/DDBJ databases">
        <title>Draft genome sequence of Burkholderia glumae strain GR20004 isolated from rice panicle showing bacterial panicle blight.</title>
        <authorList>
            <person name="Choi S.Y."/>
            <person name="Lee Y.H."/>
        </authorList>
    </citation>
    <scope>NUCLEOTIDE SEQUENCE</scope>
    <source>
        <strain evidence="3">GR20004</strain>
    </source>
</reference>
<evidence type="ECO:0000256" key="1">
    <source>
        <dbReference type="SAM" id="MobiDB-lite"/>
    </source>
</evidence>
<dbReference type="AlphaFoldDB" id="A0AAQ0BQF8"/>
<sequence length="73" mass="8047">MITTEKNQTLFNFAANPDKKTNALREPQPEPVRAGQAPHGKGRRRAGIGQHPGGRNSPFQNESMVRGADYAKF</sequence>
<feature type="region of interest" description="Disordered" evidence="1">
    <location>
        <begin position="1"/>
        <end position="73"/>
    </location>
</feature>
<accession>A0AAQ0BQF8</accession>
<dbReference type="Proteomes" id="UP001056386">
    <property type="component" value="Chromosome 2"/>
</dbReference>
<name>A0AAQ0BQF8_BURGL</name>
<reference evidence="2 4" key="1">
    <citation type="submission" date="2020-12" db="EMBL/GenBank/DDBJ databases">
        <title>FDA dAtabase for Regulatory Grade micrObial Sequences (FDA-ARGOS): Supporting development and validation of Infectious Disease Dx tests.</title>
        <authorList>
            <person name="Minogue T."/>
            <person name="Wolcott M."/>
            <person name="Wasieloski L."/>
            <person name="Aguilar W."/>
            <person name="Moore D."/>
            <person name="Jaissle J."/>
            <person name="Tallon L."/>
            <person name="Sadzewicz L."/>
            <person name="Zhao X."/>
            <person name="Boylan J."/>
            <person name="Ott S."/>
            <person name="Bowen H."/>
            <person name="Vavikolanu K."/>
            <person name="Mehta A."/>
            <person name="Aluvathingal J."/>
            <person name="Nadendla S."/>
            <person name="Yan Y."/>
            <person name="Sichtig H."/>
        </authorList>
    </citation>
    <scope>NUCLEOTIDE SEQUENCE [LARGE SCALE GENOMIC DNA]</scope>
    <source>
        <strain evidence="2 4">FDAARGOS_949</strain>
    </source>
</reference>